<dbReference type="InterPro" id="IPR036388">
    <property type="entry name" value="WH-like_DNA-bd_sf"/>
</dbReference>
<evidence type="ECO:0000256" key="3">
    <source>
        <dbReference type="ARBA" id="ARBA00023163"/>
    </source>
</evidence>
<evidence type="ECO:0000259" key="4">
    <source>
        <dbReference type="PROSITE" id="PS51063"/>
    </source>
</evidence>
<dbReference type="PROSITE" id="PS51063">
    <property type="entry name" value="HTH_CRP_2"/>
    <property type="match status" value="1"/>
</dbReference>
<evidence type="ECO:0000256" key="2">
    <source>
        <dbReference type="ARBA" id="ARBA00023125"/>
    </source>
</evidence>
<dbReference type="Gene3D" id="2.60.120.10">
    <property type="entry name" value="Jelly Rolls"/>
    <property type="match status" value="1"/>
</dbReference>
<keyword evidence="1" id="KW-0805">Transcription regulation</keyword>
<evidence type="ECO:0000256" key="1">
    <source>
        <dbReference type="ARBA" id="ARBA00023015"/>
    </source>
</evidence>
<feature type="domain" description="HTH crp-type" evidence="4">
    <location>
        <begin position="147"/>
        <end position="221"/>
    </location>
</feature>
<keyword evidence="3" id="KW-0804">Transcription</keyword>
<dbReference type="InterPro" id="IPR000595">
    <property type="entry name" value="cNMP-bd_dom"/>
</dbReference>
<accession>A0ABS0XLM6</accession>
<keyword evidence="6" id="KW-1185">Reference proteome</keyword>
<name>A0ABS0XLM6_9SPHN</name>
<protein>
    <submittedName>
        <fullName evidence="5">Crp/Fnr family transcriptional regulator</fullName>
    </submittedName>
</protein>
<sequence length="250" mass="28493">MQRVTDKFLRGRGHDRLSAEEIGLLETSVEGIRDLPARHILVRAGERVVESTMLLDGFMCRYMDDRAGYRQLVAIQVPGDFVDLHALPLQRLDHDVATVGPVRVASWTHDTLEQLIAPRPHLTRMLWFSTLLDAAIHREWIFRLGRLDADGRVAHFMCEMKTRLDMVGLVENDRFALPFKQADLAEACGLTVVHVNRVLRSLRERELLIFRSGMATIVNWPKLVTLAEFDPSYLYVQSGSDMSAMSVGRR</sequence>
<dbReference type="CDD" id="cd00038">
    <property type="entry name" value="CAP_ED"/>
    <property type="match status" value="1"/>
</dbReference>
<comment type="caution">
    <text evidence="5">The sequence shown here is derived from an EMBL/GenBank/DDBJ whole genome shotgun (WGS) entry which is preliminary data.</text>
</comment>
<proteinExistence type="predicted"/>
<dbReference type="Proteomes" id="UP000640426">
    <property type="component" value="Unassembled WGS sequence"/>
</dbReference>
<keyword evidence="2" id="KW-0238">DNA-binding</keyword>
<dbReference type="InterPro" id="IPR014710">
    <property type="entry name" value="RmlC-like_jellyroll"/>
</dbReference>
<dbReference type="InterPro" id="IPR036390">
    <property type="entry name" value="WH_DNA-bd_sf"/>
</dbReference>
<dbReference type="Pfam" id="PF13545">
    <property type="entry name" value="HTH_Crp_2"/>
    <property type="match status" value="1"/>
</dbReference>
<dbReference type="SUPFAM" id="SSF46785">
    <property type="entry name" value="Winged helix' DNA-binding domain"/>
    <property type="match status" value="1"/>
</dbReference>
<dbReference type="InterPro" id="IPR018490">
    <property type="entry name" value="cNMP-bd_dom_sf"/>
</dbReference>
<dbReference type="InterPro" id="IPR012318">
    <property type="entry name" value="HTH_CRP"/>
</dbReference>
<dbReference type="SUPFAM" id="SSF51206">
    <property type="entry name" value="cAMP-binding domain-like"/>
    <property type="match status" value="1"/>
</dbReference>
<evidence type="ECO:0000313" key="5">
    <source>
        <dbReference type="EMBL" id="MBJ6120925.1"/>
    </source>
</evidence>
<gene>
    <name evidence="5" type="ORF">JAO74_03860</name>
</gene>
<dbReference type="Gene3D" id="1.10.10.10">
    <property type="entry name" value="Winged helix-like DNA-binding domain superfamily/Winged helix DNA-binding domain"/>
    <property type="match status" value="1"/>
</dbReference>
<reference evidence="6" key="1">
    <citation type="submission" date="2020-12" db="EMBL/GenBank/DDBJ databases">
        <title>Hymenobacter sp.</title>
        <authorList>
            <person name="Kim M.K."/>
        </authorList>
    </citation>
    <scope>NUCLEOTIDE SEQUENCE [LARGE SCALE GENOMIC DNA]</scope>
    <source>
        <strain evidence="6">BT553</strain>
    </source>
</reference>
<evidence type="ECO:0000313" key="6">
    <source>
        <dbReference type="Proteomes" id="UP000640426"/>
    </source>
</evidence>
<dbReference type="EMBL" id="JAELXS010000002">
    <property type="protein sequence ID" value="MBJ6120925.1"/>
    <property type="molecule type" value="Genomic_DNA"/>
</dbReference>
<dbReference type="SMART" id="SM00419">
    <property type="entry name" value="HTH_CRP"/>
    <property type="match status" value="1"/>
</dbReference>
<organism evidence="5 6">
    <name type="scientific">Sphingomonas mollis</name>
    <dbReference type="NCBI Taxonomy" id="2795726"/>
    <lineage>
        <taxon>Bacteria</taxon>
        <taxon>Pseudomonadati</taxon>
        <taxon>Pseudomonadota</taxon>
        <taxon>Alphaproteobacteria</taxon>
        <taxon>Sphingomonadales</taxon>
        <taxon>Sphingomonadaceae</taxon>
        <taxon>Sphingomonas</taxon>
    </lineage>
</organism>